<gene>
    <name evidence="3" type="ORF">G2W53_000816</name>
</gene>
<dbReference type="AlphaFoldDB" id="A0A835CI23"/>
<dbReference type="EMBL" id="JAAIUW010000001">
    <property type="protein sequence ID" value="KAF7843911.1"/>
    <property type="molecule type" value="Genomic_DNA"/>
</dbReference>
<evidence type="ECO:0008006" key="5">
    <source>
        <dbReference type="Google" id="ProtNLM"/>
    </source>
</evidence>
<dbReference type="Pfam" id="PF00078">
    <property type="entry name" value="RVT_1"/>
    <property type="match status" value="1"/>
</dbReference>
<dbReference type="Gene3D" id="3.60.10.10">
    <property type="entry name" value="Endonuclease/exonuclease/phosphatase"/>
    <property type="match status" value="1"/>
</dbReference>
<dbReference type="SUPFAM" id="SSF56672">
    <property type="entry name" value="DNA/RNA polymerases"/>
    <property type="match status" value="1"/>
</dbReference>
<protein>
    <recommendedName>
        <fullName evidence="5">Reverse transcriptase domain-containing protein</fullName>
    </recommendedName>
</protein>
<evidence type="ECO:0000259" key="1">
    <source>
        <dbReference type="Pfam" id="PF00078"/>
    </source>
</evidence>
<accession>A0A835CI23</accession>
<reference evidence="3" key="1">
    <citation type="submission" date="2020-09" db="EMBL/GenBank/DDBJ databases">
        <title>Genome-Enabled Discovery of Anthraquinone Biosynthesis in Senna tora.</title>
        <authorList>
            <person name="Kang S.-H."/>
            <person name="Pandey R.P."/>
            <person name="Lee C.-M."/>
            <person name="Sim J.-S."/>
            <person name="Jeong J.-T."/>
            <person name="Choi B.-S."/>
            <person name="Jung M."/>
            <person name="Ginzburg D."/>
            <person name="Zhao K."/>
            <person name="Won S.Y."/>
            <person name="Oh T.-J."/>
            <person name="Yu Y."/>
            <person name="Kim N.-H."/>
            <person name="Lee O.R."/>
            <person name="Lee T.-H."/>
            <person name="Bashyal P."/>
            <person name="Kim T.-S."/>
            <person name="Lee W.-H."/>
            <person name="Kawkins C."/>
            <person name="Kim C.-K."/>
            <person name="Kim J.S."/>
            <person name="Ahn B.O."/>
            <person name="Rhee S.Y."/>
            <person name="Sohng J.K."/>
        </authorList>
    </citation>
    <scope>NUCLEOTIDE SEQUENCE</scope>
    <source>
        <tissue evidence="3">Leaf</tissue>
    </source>
</reference>
<dbReference type="Proteomes" id="UP000634136">
    <property type="component" value="Unassembled WGS sequence"/>
</dbReference>
<comment type="caution">
    <text evidence="3">The sequence shown here is derived from an EMBL/GenBank/DDBJ whole genome shotgun (WGS) entry which is preliminary data.</text>
</comment>
<feature type="domain" description="Reverse transcriptase zinc-binding" evidence="2">
    <location>
        <begin position="791"/>
        <end position="880"/>
    </location>
</feature>
<dbReference type="PANTHER" id="PTHR19446">
    <property type="entry name" value="REVERSE TRANSCRIPTASES"/>
    <property type="match status" value="1"/>
</dbReference>
<organism evidence="3 4">
    <name type="scientific">Senna tora</name>
    <dbReference type="NCBI Taxonomy" id="362788"/>
    <lineage>
        <taxon>Eukaryota</taxon>
        <taxon>Viridiplantae</taxon>
        <taxon>Streptophyta</taxon>
        <taxon>Embryophyta</taxon>
        <taxon>Tracheophyta</taxon>
        <taxon>Spermatophyta</taxon>
        <taxon>Magnoliopsida</taxon>
        <taxon>eudicotyledons</taxon>
        <taxon>Gunneridae</taxon>
        <taxon>Pentapetalae</taxon>
        <taxon>rosids</taxon>
        <taxon>fabids</taxon>
        <taxon>Fabales</taxon>
        <taxon>Fabaceae</taxon>
        <taxon>Caesalpinioideae</taxon>
        <taxon>Cassia clade</taxon>
        <taxon>Senna</taxon>
    </lineage>
</organism>
<name>A0A835CI23_9FABA</name>
<keyword evidence="4" id="KW-1185">Reference proteome</keyword>
<dbReference type="InterPro" id="IPR026960">
    <property type="entry name" value="RVT-Znf"/>
</dbReference>
<dbReference type="InterPro" id="IPR043502">
    <property type="entry name" value="DNA/RNA_pol_sf"/>
</dbReference>
<evidence type="ECO:0000313" key="3">
    <source>
        <dbReference type="EMBL" id="KAF7843911.1"/>
    </source>
</evidence>
<dbReference type="OrthoDB" id="1738942at2759"/>
<dbReference type="CDD" id="cd01650">
    <property type="entry name" value="RT_nLTR_like"/>
    <property type="match status" value="1"/>
</dbReference>
<dbReference type="InterPro" id="IPR000477">
    <property type="entry name" value="RT_dom"/>
</dbReference>
<dbReference type="Pfam" id="PF13966">
    <property type="entry name" value="zf-RVT"/>
    <property type="match status" value="1"/>
</dbReference>
<proteinExistence type="predicted"/>
<feature type="domain" description="Reverse transcriptase" evidence="1">
    <location>
        <begin position="353"/>
        <end position="520"/>
    </location>
</feature>
<evidence type="ECO:0000259" key="2">
    <source>
        <dbReference type="Pfam" id="PF13966"/>
    </source>
</evidence>
<evidence type="ECO:0000313" key="4">
    <source>
        <dbReference type="Proteomes" id="UP000634136"/>
    </source>
</evidence>
<dbReference type="SUPFAM" id="SSF56219">
    <property type="entry name" value="DNase I-like"/>
    <property type="match status" value="1"/>
</dbReference>
<dbReference type="InterPro" id="IPR036691">
    <property type="entry name" value="Endo/exonu/phosph_ase_sf"/>
</dbReference>
<sequence length="1056" mass="121889">MLKLQSVAISLNSMGYDKCVAVSREGTHFYFTCVYGHPRLAEKAILWDYLQQKASVIKDPWLIFGDFNQVSSSSEKLSNSISIAGADQLKDFITNADLIDVHAQGNWYTWHKGRLGEAAVWERLDKTFCNVAWLQNFPQTRVYSLASFCSDHSPMDIQQSLVNFQSPPPSLLIREKEIRKDLEDKLAKEELLWAQKARQLWLVEGDRNMKYFHAIVKKWRMINQFTKIRAADGEWTRDYFEMETLAIEYFKVVYTHQNKPQRAEIEELLDSVEVPSLNQKEKIMLAAPITHAEIEQALFLMKPDKAPGPDGLPAMFLQCFWPVVKNDLITCIKSFFDRGFILRELNQTLITLIPKNQCPEQFKDFRPISLCNVIVKIISKVLVIRMQAIMERVIAPNQNGFVKGRAISDSILLASELMTFVHKARKVKTKWCAFKLDIQKAYDKLSWDFLQAVMIKMAFPTNVIQVIMQYVTTVSYSLMLNGQQVGSFCPQRGILQGDPLSPYLFLLCSNILSCMLHKEERAKNIQGIQFDPHNCSSIKRVLEKYATLADLFNELVEKVESKLAGWKSRLLSQIGRLTLIKSVLQASPIYQLSVLPMPNKYADRIDALSTNFYWGHNNKSGIHLAAKQKLFKSRVRGGLGLRQTSLFNKALMAKQVWRVVSQPASVYSQWARAKYFSNNLELLPKKTTQPAAIWRCLDKSGSLIFDHLWWKIATGEQVPLGSRFWWPLLTNYPFQHQNVAALINSQTRTWNQPLVNQLFAPSVASNILHSPLPLCTSADSFIWKFSITGEYKVSEGYQLLSDTRHQNNPSQFFPWKYLWSLSIPSKIKNFIWRILNNALPNLTNLTRHHMQLDEICCICQRDSESLHHLFIHCTFARSIWFGSCLALRIEQFPSTDLQQCLVHWFLQAQTGNFQEVDALHVKLICLHNIWYARNKFYMEGTELSPIQTIQKIHHQYSEIRQAYARVRIQNFASHRICNSKEIGTQSLQNLDALLIWKVTKGPRKYIVLLYQQHGTFKSIALGYHSITTIVFEKQGHLQLIFSRQDCNHSVLQQDII</sequence>